<keyword evidence="5" id="KW-0539">Nucleus</keyword>
<dbReference type="InterPro" id="IPR002589">
    <property type="entry name" value="Macro_dom"/>
</dbReference>
<dbReference type="PANTHER" id="PTHR14453:SF89">
    <property type="entry name" value="PROTEIN MONO-ADP-RIBOSYLTRANSFERASE PARP14"/>
    <property type="match status" value="1"/>
</dbReference>
<keyword evidence="4" id="KW-0520">NAD</keyword>
<dbReference type="GO" id="GO:0003714">
    <property type="term" value="F:transcription corepressor activity"/>
    <property type="evidence" value="ECO:0007669"/>
    <property type="project" value="TreeGrafter"/>
</dbReference>
<evidence type="ECO:0000256" key="1">
    <source>
        <dbReference type="ARBA" id="ARBA00004123"/>
    </source>
</evidence>
<evidence type="ECO:0000313" key="7">
    <source>
        <dbReference type="EMBL" id="PIO29594.1"/>
    </source>
</evidence>
<keyword evidence="8" id="KW-1185">Reference proteome</keyword>
<dbReference type="GO" id="GO:0070212">
    <property type="term" value="P:protein poly-ADP-ribosylation"/>
    <property type="evidence" value="ECO:0007669"/>
    <property type="project" value="TreeGrafter"/>
</dbReference>
<dbReference type="InterPro" id="IPR052056">
    <property type="entry name" value="Mono-ARTD/PARP"/>
</dbReference>
<evidence type="ECO:0000313" key="8">
    <source>
        <dbReference type="Proteomes" id="UP000228934"/>
    </source>
</evidence>
<dbReference type="PROSITE" id="PS51154">
    <property type="entry name" value="MACRO"/>
    <property type="match status" value="1"/>
</dbReference>
<comment type="subcellular location">
    <subcellularLocation>
        <location evidence="1">Nucleus</location>
    </subcellularLocation>
</comment>
<feature type="domain" description="Macro" evidence="6">
    <location>
        <begin position="1"/>
        <end position="110"/>
    </location>
</feature>
<dbReference type="Proteomes" id="UP000228934">
    <property type="component" value="Unassembled WGS sequence"/>
</dbReference>
<keyword evidence="2" id="KW-0328">Glycosyltransferase</keyword>
<evidence type="ECO:0000256" key="5">
    <source>
        <dbReference type="ARBA" id="ARBA00023242"/>
    </source>
</evidence>
<dbReference type="InterPro" id="IPR043472">
    <property type="entry name" value="Macro_dom-like"/>
</dbReference>
<dbReference type="GO" id="GO:0003950">
    <property type="term" value="F:NAD+ poly-ADP-ribosyltransferase activity"/>
    <property type="evidence" value="ECO:0007669"/>
    <property type="project" value="TreeGrafter"/>
</dbReference>
<proteinExistence type="predicted"/>
<dbReference type="AlphaFoldDB" id="A0A2G9RP04"/>
<feature type="non-terminal residue" evidence="7">
    <location>
        <position position="177"/>
    </location>
</feature>
<dbReference type="Pfam" id="PF01661">
    <property type="entry name" value="Macro"/>
    <property type="match status" value="1"/>
</dbReference>
<dbReference type="GO" id="GO:0010629">
    <property type="term" value="P:negative regulation of gene expression"/>
    <property type="evidence" value="ECO:0007669"/>
    <property type="project" value="TreeGrafter"/>
</dbReference>
<dbReference type="OrthoDB" id="8947534at2759"/>
<reference evidence="8" key="1">
    <citation type="journal article" date="2017" name="Nat. Commun.">
        <title>The North American bullfrog draft genome provides insight into hormonal regulation of long noncoding RNA.</title>
        <authorList>
            <person name="Hammond S.A."/>
            <person name="Warren R.L."/>
            <person name="Vandervalk B.P."/>
            <person name="Kucuk E."/>
            <person name="Khan H."/>
            <person name="Gibb E.A."/>
            <person name="Pandoh P."/>
            <person name="Kirk H."/>
            <person name="Zhao Y."/>
            <person name="Jones M."/>
            <person name="Mungall A.J."/>
            <person name="Coope R."/>
            <person name="Pleasance S."/>
            <person name="Moore R.A."/>
            <person name="Holt R.A."/>
            <person name="Round J.M."/>
            <person name="Ohora S."/>
            <person name="Walle B.V."/>
            <person name="Veldhoen N."/>
            <person name="Helbing C.C."/>
            <person name="Birol I."/>
        </authorList>
    </citation>
    <scope>NUCLEOTIDE SEQUENCE [LARGE SCALE GENOMIC DNA]</scope>
</reference>
<sequence length="177" mass="19757">NCKLNICDLFCYLSQSYPLTLDYLFQILRTIIKTCLALAEQNQRTSISFPAIGTGKLVFPKDLVAFVMFDEIFQFSCKNKVQHLQEVHLVLHPRDRDTIKAFTSQLEICTDAVLSGATNMQSAGTGSTFFGTVTNPSLGVHEMKIGSITYQVKTGDITKEDTEVIVNSSNRNFTLCK</sequence>
<accession>A0A2G9RP04</accession>
<dbReference type="SUPFAM" id="SSF52949">
    <property type="entry name" value="Macro domain-like"/>
    <property type="match status" value="2"/>
</dbReference>
<dbReference type="GO" id="GO:0005634">
    <property type="term" value="C:nucleus"/>
    <property type="evidence" value="ECO:0007669"/>
    <property type="project" value="UniProtKB-SubCell"/>
</dbReference>
<dbReference type="GO" id="GO:0005737">
    <property type="term" value="C:cytoplasm"/>
    <property type="evidence" value="ECO:0007669"/>
    <property type="project" value="TreeGrafter"/>
</dbReference>
<dbReference type="Gene3D" id="3.40.220.10">
    <property type="entry name" value="Leucine Aminopeptidase, subunit E, domain 1"/>
    <property type="match status" value="2"/>
</dbReference>
<keyword evidence="3" id="KW-0808">Transferase</keyword>
<gene>
    <name evidence="7" type="ORF">AB205_0032120</name>
</gene>
<evidence type="ECO:0000256" key="3">
    <source>
        <dbReference type="ARBA" id="ARBA00022679"/>
    </source>
</evidence>
<dbReference type="GO" id="GO:1990404">
    <property type="term" value="F:NAD+-protein mono-ADP-ribosyltransferase activity"/>
    <property type="evidence" value="ECO:0007669"/>
    <property type="project" value="TreeGrafter"/>
</dbReference>
<evidence type="ECO:0000256" key="4">
    <source>
        <dbReference type="ARBA" id="ARBA00023027"/>
    </source>
</evidence>
<evidence type="ECO:0000259" key="6">
    <source>
        <dbReference type="PROSITE" id="PS51154"/>
    </source>
</evidence>
<evidence type="ECO:0000256" key="2">
    <source>
        <dbReference type="ARBA" id="ARBA00022676"/>
    </source>
</evidence>
<name>A0A2G9RP04_AQUCT</name>
<dbReference type="EMBL" id="KV934928">
    <property type="protein sequence ID" value="PIO29594.1"/>
    <property type="molecule type" value="Genomic_DNA"/>
</dbReference>
<protein>
    <recommendedName>
        <fullName evidence="6">Macro domain-containing protein</fullName>
    </recommendedName>
</protein>
<feature type="non-terminal residue" evidence="7">
    <location>
        <position position="1"/>
    </location>
</feature>
<organism evidence="7 8">
    <name type="scientific">Aquarana catesbeiana</name>
    <name type="common">American bullfrog</name>
    <name type="synonym">Rana catesbeiana</name>
    <dbReference type="NCBI Taxonomy" id="8400"/>
    <lineage>
        <taxon>Eukaryota</taxon>
        <taxon>Metazoa</taxon>
        <taxon>Chordata</taxon>
        <taxon>Craniata</taxon>
        <taxon>Vertebrata</taxon>
        <taxon>Euteleostomi</taxon>
        <taxon>Amphibia</taxon>
        <taxon>Batrachia</taxon>
        <taxon>Anura</taxon>
        <taxon>Neobatrachia</taxon>
        <taxon>Ranoidea</taxon>
        <taxon>Ranidae</taxon>
        <taxon>Aquarana</taxon>
    </lineage>
</organism>
<dbReference type="PANTHER" id="PTHR14453">
    <property type="entry name" value="PARP/ZINC FINGER CCCH TYPE DOMAIN CONTAINING PROTEIN"/>
    <property type="match status" value="1"/>
</dbReference>